<sequence>MEILADYMPWIIVIVVLLLLFIFLATHRKTALPNEVLIISGALISGKHSFRDINGNRVKLITNGGSFILPILQRWDVLSLNTRTIEVATPEVYTQQGVPIIVNGTVILKIGSSQEEVATAAEQFLGKNDEQINAEATEILEGHLRAILGTLTVEDTYQNRDAFAEKVQDVASSDLAKMGLQIISFTIKDIADKNGYLDSLGKKQIAEVKKNAAVAEAAANRDTRIQQAQADQEAKQQEIERQTQVADAEREQQVKMADFKKQQEIAQADQAAIVEQMKAKQVQKEKDIELAQKNAELQEQELNATVRKQADADLYKAQRAAEAQKATQIAAAEASAKQVELAAEANANATKAIGEAEAGKTRAIGLAQAEAIAKQAEAARQLDESGRFKMTIEAMPKIIEAAMSPYANVDSIKLYGNGDLTKQTSGSLVKELDMLHEVAGIDIRGMLNGALMHQAGNQPVVDAIKGRHANAADKGLQKQSEAPQKQPAAPAAPATSAAKPADASQSAASAPTKEADKPWKK</sequence>
<dbReference type="InterPro" id="IPR036013">
    <property type="entry name" value="Band_7/SPFH_dom_sf"/>
</dbReference>
<keyword evidence="9" id="KW-1185">Reference proteome</keyword>
<accession>A0ABY9L0M0</accession>
<proteinExistence type="inferred from homology"/>
<comment type="subcellular location">
    <subcellularLocation>
        <location evidence="1">Membrane</location>
    </subcellularLocation>
</comment>
<keyword evidence="6" id="KW-0812">Transmembrane</keyword>
<protein>
    <submittedName>
        <fullName evidence="8">SPFH domain-containing protein</fullName>
    </submittedName>
</protein>
<evidence type="ECO:0000256" key="4">
    <source>
        <dbReference type="SAM" id="Coils"/>
    </source>
</evidence>
<feature type="coiled-coil region" evidence="4">
    <location>
        <begin position="225"/>
        <end position="308"/>
    </location>
</feature>
<evidence type="ECO:0000313" key="8">
    <source>
        <dbReference type="EMBL" id="WLV77244.1"/>
    </source>
</evidence>
<evidence type="ECO:0000256" key="5">
    <source>
        <dbReference type="SAM" id="MobiDB-lite"/>
    </source>
</evidence>
<organism evidence="8 9">
    <name type="scientific">Lacticaseibacillus parahuelsenbergensis</name>
    <dbReference type="NCBI Taxonomy" id="3068305"/>
    <lineage>
        <taxon>Bacteria</taxon>
        <taxon>Bacillati</taxon>
        <taxon>Bacillota</taxon>
        <taxon>Bacilli</taxon>
        <taxon>Lactobacillales</taxon>
        <taxon>Lactobacillaceae</taxon>
        <taxon>Lacticaseibacillus</taxon>
    </lineage>
</organism>
<dbReference type="Pfam" id="PF01145">
    <property type="entry name" value="Band_7"/>
    <property type="match status" value="1"/>
</dbReference>
<keyword evidence="4" id="KW-0175">Coiled coil</keyword>
<reference evidence="8 9" key="1">
    <citation type="submission" date="2023-08" db="EMBL/GenBank/DDBJ databases">
        <authorList>
            <person name="Buchebner-Jance M."/>
        </authorList>
    </citation>
    <scope>NUCLEOTIDE SEQUENCE [LARGE SCALE GENOMIC DNA]</scope>
    <source>
        <strain evidence="8 9">NCIMB 15471</strain>
    </source>
</reference>
<dbReference type="Pfam" id="PF15975">
    <property type="entry name" value="Flot"/>
    <property type="match status" value="1"/>
</dbReference>
<comment type="similarity">
    <text evidence="2">Belongs to the band 7/mec-2 family. Flotillin subfamily.</text>
</comment>
<feature type="transmembrane region" description="Helical" evidence="6">
    <location>
        <begin position="7"/>
        <end position="25"/>
    </location>
</feature>
<dbReference type="RefSeq" id="WP_306386793.1">
    <property type="nucleotide sequence ID" value="NZ_CP132482.1"/>
</dbReference>
<evidence type="ECO:0000256" key="1">
    <source>
        <dbReference type="ARBA" id="ARBA00004370"/>
    </source>
</evidence>
<dbReference type="PANTHER" id="PTHR13806">
    <property type="entry name" value="FLOTILLIN-RELATED"/>
    <property type="match status" value="1"/>
</dbReference>
<feature type="domain" description="Band 7" evidence="7">
    <location>
        <begin position="39"/>
        <end position="204"/>
    </location>
</feature>
<evidence type="ECO:0000256" key="2">
    <source>
        <dbReference type="ARBA" id="ARBA00007161"/>
    </source>
</evidence>
<dbReference type="InterPro" id="IPR027705">
    <property type="entry name" value="Flotillin_fam"/>
</dbReference>
<dbReference type="Gene3D" id="3.30.479.30">
    <property type="entry name" value="Band 7 domain"/>
    <property type="match status" value="1"/>
</dbReference>
<keyword evidence="6" id="KW-1133">Transmembrane helix</keyword>
<dbReference type="CDD" id="cd03399">
    <property type="entry name" value="SPFH_flotillin"/>
    <property type="match status" value="1"/>
</dbReference>
<dbReference type="SMART" id="SM00244">
    <property type="entry name" value="PHB"/>
    <property type="match status" value="1"/>
</dbReference>
<dbReference type="PANTHER" id="PTHR13806:SF46">
    <property type="entry name" value="FLOTILLIN-1-RELATED"/>
    <property type="match status" value="1"/>
</dbReference>
<dbReference type="InterPro" id="IPR031905">
    <property type="entry name" value="Flotillin_C"/>
</dbReference>
<evidence type="ECO:0000313" key="9">
    <source>
        <dbReference type="Proteomes" id="UP001233112"/>
    </source>
</evidence>
<dbReference type="InterPro" id="IPR001107">
    <property type="entry name" value="Band_7"/>
</dbReference>
<dbReference type="SUPFAM" id="SSF117892">
    <property type="entry name" value="Band 7/SPFH domain"/>
    <property type="match status" value="1"/>
</dbReference>
<dbReference type="EMBL" id="CP132482">
    <property type="protein sequence ID" value="WLV77244.1"/>
    <property type="molecule type" value="Genomic_DNA"/>
</dbReference>
<gene>
    <name evidence="8" type="ORF">LACPH_001978</name>
</gene>
<evidence type="ECO:0000256" key="3">
    <source>
        <dbReference type="ARBA" id="ARBA00023136"/>
    </source>
</evidence>
<feature type="region of interest" description="Disordered" evidence="5">
    <location>
        <begin position="470"/>
        <end position="521"/>
    </location>
</feature>
<dbReference type="Proteomes" id="UP001233112">
    <property type="component" value="Chromosome"/>
</dbReference>
<feature type="compositionally biased region" description="Low complexity" evidence="5">
    <location>
        <begin position="477"/>
        <end position="510"/>
    </location>
</feature>
<keyword evidence="3 6" id="KW-0472">Membrane</keyword>
<evidence type="ECO:0000259" key="7">
    <source>
        <dbReference type="SMART" id="SM00244"/>
    </source>
</evidence>
<name>A0ABY9L0M0_9LACO</name>
<evidence type="ECO:0000256" key="6">
    <source>
        <dbReference type="SAM" id="Phobius"/>
    </source>
</evidence>